<protein>
    <submittedName>
        <fullName evidence="1">Uncharacterized protein</fullName>
    </submittedName>
</protein>
<sequence length="127" mass="14404">MDLRAAMDGSGGRWTEERHSRFLNRIESTFVHQMLNLHSDGGNFHRSASRFDRRVPDRLTGFKSEISPIRLPQTLAADPDQGHAAFVARENGSYTRKQSLGRYDASLDQVVPELENKCDDQHAHKGK</sequence>
<dbReference type="OrthoDB" id="584049at2759"/>
<dbReference type="EMBL" id="KZ502064">
    <property type="protein sequence ID" value="PKU84076.1"/>
    <property type="molecule type" value="Genomic_DNA"/>
</dbReference>
<keyword evidence="2" id="KW-1185">Reference proteome</keyword>
<proteinExistence type="predicted"/>
<organism evidence="1 2">
    <name type="scientific">Dendrobium catenatum</name>
    <dbReference type="NCBI Taxonomy" id="906689"/>
    <lineage>
        <taxon>Eukaryota</taxon>
        <taxon>Viridiplantae</taxon>
        <taxon>Streptophyta</taxon>
        <taxon>Embryophyta</taxon>
        <taxon>Tracheophyta</taxon>
        <taxon>Spermatophyta</taxon>
        <taxon>Magnoliopsida</taxon>
        <taxon>Liliopsida</taxon>
        <taxon>Asparagales</taxon>
        <taxon>Orchidaceae</taxon>
        <taxon>Epidendroideae</taxon>
        <taxon>Malaxideae</taxon>
        <taxon>Dendrobiinae</taxon>
        <taxon>Dendrobium</taxon>
    </lineage>
</organism>
<evidence type="ECO:0000313" key="1">
    <source>
        <dbReference type="EMBL" id="PKU84076.1"/>
    </source>
</evidence>
<dbReference type="Proteomes" id="UP000233837">
    <property type="component" value="Unassembled WGS sequence"/>
</dbReference>
<dbReference type="AlphaFoldDB" id="A0A2I0X853"/>
<reference evidence="1 2" key="2">
    <citation type="journal article" date="2017" name="Nature">
        <title>The Apostasia genome and the evolution of orchids.</title>
        <authorList>
            <person name="Zhang G.Q."/>
            <person name="Liu K.W."/>
            <person name="Li Z."/>
            <person name="Lohaus R."/>
            <person name="Hsiao Y.Y."/>
            <person name="Niu S.C."/>
            <person name="Wang J.Y."/>
            <person name="Lin Y.C."/>
            <person name="Xu Q."/>
            <person name="Chen L.J."/>
            <person name="Yoshida K."/>
            <person name="Fujiwara S."/>
            <person name="Wang Z.W."/>
            <person name="Zhang Y.Q."/>
            <person name="Mitsuda N."/>
            <person name="Wang M."/>
            <person name="Liu G.H."/>
            <person name="Pecoraro L."/>
            <person name="Huang H.X."/>
            <person name="Xiao X.J."/>
            <person name="Lin M."/>
            <person name="Wu X.Y."/>
            <person name="Wu W.L."/>
            <person name="Chen Y.Y."/>
            <person name="Chang S.B."/>
            <person name="Sakamoto S."/>
            <person name="Ohme-Takagi M."/>
            <person name="Yagi M."/>
            <person name="Zeng S.J."/>
            <person name="Shen C.Y."/>
            <person name="Yeh C.M."/>
            <person name="Luo Y.B."/>
            <person name="Tsai W.C."/>
            <person name="Van de Peer Y."/>
            <person name="Liu Z.J."/>
        </authorList>
    </citation>
    <scope>NUCLEOTIDE SEQUENCE [LARGE SCALE GENOMIC DNA]</scope>
    <source>
        <tissue evidence="1">The whole plant</tissue>
    </source>
</reference>
<gene>
    <name evidence="1" type="ORF">MA16_Dca010362</name>
</gene>
<evidence type="ECO:0000313" key="2">
    <source>
        <dbReference type="Proteomes" id="UP000233837"/>
    </source>
</evidence>
<accession>A0A2I0X853</accession>
<reference evidence="1 2" key="1">
    <citation type="journal article" date="2016" name="Sci. Rep.">
        <title>The Dendrobium catenatum Lindl. genome sequence provides insights into polysaccharide synthase, floral development and adaptive evolution.</title>
        <authorList>
            <person name="Zhang G.Q."/>
            <person name="Xu Q."/>
            <person name="Bian C."/>
            <person name="Tsai W.C."/>
            <person name="Yeh C.M."/>
            <person name="Liu K.W."/>
            <person name="Yoshida K."/>
            <person name="Zhang L.S."/>
            <person name="Chang S.B."/>
            <person name="Chen F."/>
            <person name="Shi Y."/>
            <person name="Su Y.Y."/>
            <person name="Zhang Y.Q."/>
            <person name="Chen L.J."/>
            <person name="Yin Y."/>
            <person name="Lin M."/>
            <person name="Huang H."/>
            <person name="Deng H."/>
            <person name="Wang Z.W."/>
            <person name="Zhu S.L."/>
            <person name="Zhao X."/>
            <person name="Deng C."/>
            <person name="Niu S.C."/>
            <person name="Huang J."/>
            <person name="Wang M."/>
            <person name="Liu G.H."/>
            <person name="Yang H.J."/>
            <person name="Xiao X.J."/>
            <person name="Hsiao Y.Y."/>
            <person name="Wu W.L."/>
            <person name="Chen Y.Y."/>
            <person name="Mitsuda N."/>
            <person name="Ohme-Takagi M."/>
            <person name="Luo Y.B."/>
            <person name="Van de Peer Y."/>
            <person name="Liu Z.J."/>
        </authorList>
    </citation>
    <scope>NUCLEOTIDE SEQUENCE [LARGE SCALE GENOMIC DNA]</scope>
    <source>
        <tissue evidence="1">The whole plant</tissue>
    </source>
</reference>
<name>A0A2I0X853_9ASPA</name>